<accession>A0A6M1LC94</accession>
<dbReference type="EMBL" id="SAIY01000011">
    <property type="protein sequence ID" value="NGM15832.1"/>
    <property type="molecule type" value="Genomic_DNA"/>
</dbReference>
<sequence length="473" mass="51422">MAVDVATCGEAPPGRLAGRWVPLLVVAIGIGFGLLVLLVRLHLEPLTIVDRGVVRVLNEVVSPRPYLVNALDGTTQLGGRPVMHWLVGVAALLLLVRRRVRLAVYLLATTAGALLLDPSVKSLVGRLRPVVEAPVAIASGNSFPSGHALGSTVVYGALLLVFLPAVRYRKLFTAAVALLVVAIGVTRVALGVHYLTDVLAGWLLGALWLSVTAYAFRLWRREAGHPVAPLDDGLKPEADEAVKPAPDSSRPIPHRWVKATEILTGWVFTFGILYVVGYLLKNRTEGTWLGRFDDGVVRWLQTLRTPTLDEVSWVWSNAGDIRAILAISLVFCSIALAVWRQWRPVVFVVLTMVGELTLFLCTAASVQRGRPPVPQLDSPMSTSSFPSGHIAATMCIWVAVAVLIMDRVSSRWRWFAVVLAVVVPAGVALSRMYRGTHHPTDLLGAAMLTALWVGLLWWLLRPNVRAAPADVRT</sequence>
<organism evidence="4 5">
    <name type="scientific">Verrucosispora sioxanthis</name>
    <dbReference type="NCBI Taxonomy" id="2499994"/>
    <lineage>
        <taxon>Bacteria</taxon>
        <taxon>Bacillati</taxon>
        <taxon>Actinomycetota</taxon>
        <taxon>Actinomycetes</taxon>
        <taxon>Micromonosporales</taxon>
        <taxon>Micromonosporaceae</taxon>
        <taxon>Micromonospora</taxon>
    </lineage>
</organism>
<dbReference type="PANTHER" id="PTHR14969">
    <property type="entry name" value="SPHINGOSINE-1-PHOSPHATE PHOSPHOHYDROLASE"/>
    <property type="match status" value="1"/>
</dbReference>
<name>A0A6M1LC94_9ACTN</name>
<feature type="domain" description="Phosphatidic acid phosphatase type 2/haloperoxidase" evidence="3">
    <location>
        <begin position="102"/>
        <end position="213"/>
    </location>
</feature>
<evidence type="ECO:0000259" key="3">
    <source>
        <dbReference type="SMART" id="SM00014"/>
    </source>
</evidence>
<feature type="transmembrane region" description="Helical" evidence="2">
    <location>
        <begin position="412"/>
        <end position="430"/>
    </location>
</feature>
<feature type="transmembrane region" description="Helical" evidence="2">
    <location>
        <begin position="102"/>
        <end position="120"/>
    </location>
</feature>
<proteinExistence type="predicted"/>
<reference evidence="4 5" key="1">
    <citation type="submission" date="2020-02" db="EMBL/GenBank/DDBJ databases">
        <title>Draft Genome Sequence of Verrucosispora sp. Strain CWR15, Isolated from Gulf of Mexico Sponge.</title>
        <authorList>
            <person name="Kennedy S.J."/>
            <person name="Cella E."/>
            <person name="Azarian T."/>
            <person name="Baker B.J."/>
            <person name="Shaw L.N."/>
        </authorList>
    </citation>
    <scope>NUCLEOTIDE SEQUENCE [LARGE SCALE GENOMIC DNA]</scope>
    <source>
        <strain evidence="4 5">CWR15</strain>
    </source>
</reference>
<keyword evidence="2" id="KW-0472">Membrane</keyword>
<evidence type="ECO:0000313" key="5">
    <source>
        <dbReference type="Proteomes" id="UP000478148"/>
    </source>
</evidence>
<feature type="transmembrane region" description="Helical" evidence="2">
    <location>
        <begin position="20"/>
        <end position="41"/>
    </location>
</feature>
<dbReference type="InterPro" id="IPR000326">
    <property type="entry name" value="PAP2/HPO"/>
</dbReference>
<feature type="compositionally biased region" description="Basic and acidic residues" evidence="1">
    <location>
        <begin position="232"/>
        <end position="242"/>
    </location>
</feature>
<dbReference type="Gene3D" id="1.20.144.10">
    <property type="entry name" value="Phosphatidic acid phosphatase type 2/haloperoxidase"/>
    <property type="match status" value="2"/>
</dbReference>
<dbReference type="RefSeq" id="WP_164449671.1">
    <property type="nucleotide sequence ID" value="NZ_SAIY01000011.1"/>
</dbReference>
<dbReference type="InterPro" id="IPR036938">
    <property type="entry name" value="PAP2/HPO_sf"/>
</dbReference>
<dbReference type="SMART" id="SM00014">
    <property type="entry name" value="acidPPc"/>
    <property type="match status" value="2"/>
</dbReference>
<evidence type="ECO:0000256" key="1">
    <source>
        <dbReference type="SAM" id="MobiDB-lite"/>
    </source>
</evidence>
<dbReference type="AlphaFoldDB" id="A0A6M1LC94"/>
<feature type="domain" description="Phosphatidic acid phosphatase type 2/haloperoxidase" evidence="3">
    <location>
        <begin position="345"/>
        <end position="457"/>
    </location>
</feature>
<feature type="transmembrane region" description="Helical" evidence="2">
    <location>
        <begin position="198"/>
        <end position="216"/>
    </location>
</feature>
<feature type="transmembrane region" description="Helical" evidence="2">
    <location>
        <begin position="148"/>
        <end position="166"/>
    </location>
</feature>
<keyword evidence="5" id="KW-1185">Reference proteome</keyword>
<keyword evidence="2" id="KW-1133">Transmembrane helix</keyword>
<gene>
    <name evidence="4" type="ORF">ENC19_25950</name>
</gene>
<feature type="transmembrane region" description="Helical" evidence="2">
    <location>
        <begin position="262"/>
        <end position="280"/>
    </location>
</feature>
<dbReference type="CDD" id="cd03392">
    <property type="entry name" value="PAP2_like_2"/>
    <property type="match status" value="1"/>
</dbReference>
<protein>
    <submittedName>
        <fullName evidence="4">Phosphatase PAP2 family protein</fullName>
    </submittedName>
</protein>
<dbReference type="Pfam" id="PF01569">
    <property type="entry name" value="PAP2"/>
    <property type="match status" value="2"/>
</dbReference>
<dbReference type="PANTHER" id="PTHR14969:SF13">
    <property type="entry name" value="AT30094P"/>
    <property type="match status" value="1"/>
</dbReference>
<keyword evidence="2" id="KW-0812">Transmembrane</keyword>
<feature type="transmembrane region" description="Helical" evidence="2">
    <location>
        <begin position="321"/>
        <end position="339"/>
    </location>
</feature>
<feature type="transmembrane region" description="Helical" evidence="2">
    <location>
        <begin position="346"/>
        <end position="366"/>
    </location>
</feature>
<feature type="transmembrane region" description="Helical" evidence="2">
    <location>
        <begin position="442"/>
        <end position="460"/>
    </location>
</feature>
<feature type="region of interest" description="Disordered" evidence="1">
    <location>
        <begin position="230"/>
        <end position="249"/>
    </location>
</feature>
<evidence type="ECO:0000256" key="2">
    <source>
        <dbReference type="SAM" id="Phobius"/>
    </source>
</evidence>
<dbReference type="Proteomes" id="UP000478148">
    <property type="component" value="Unassembled WGS sequence"/>
</dbReference>
<evidence type="ECO:0000313" key="4">
    <source>
        <dbReference type="EMBL" id="NGM15832.1"/>
    </source>
</evidence>
<feature type="transmembrane region" description="Helical" evidence="2">
    <location>
        <begin position="386"/>
        <end position="405"/>
    </location>
</feature>
<dbReference type="SUPFAM" id="SSF48317">
    <property type="entry name" value="Acid phosphatase/Vanadium-dependent haloperoxidase"/>
    <property type="match status" value="2"/>
</dbReference>
<comment type="caution">
    <text evidence="4">The sequence shown here is derived from an EMBL/GenBank/DDBJ whole genome shotgun (WGS) entry which is preliminary data.</text>
</comment>
<feature type="transmembrane region" description="Helical" evidence="2">
    <location>
        <begin position="171"/>
        <end position="192"/>
    </location>
</feature>